<dbReference type="AlphaFoldDB" id="A0A445MX62"/>
<evidence type="ECO:0000313" key="1">
    <source>
        <dbReference type="EMBL" id="SPD73999.1"/>
    </source>
</evidence>
<sequence>MSMNFSFTAQSKGCILTYQCEADIEKIRPAVLDPGVRRYYNLGKMPV</sequence>
<reference evidence="1" key="1">
    <citation type="submission" date="2018-01" db="EMBL/GenBank/DDBJ databases">
        <authorList>
            <person name="Regsiter A."/>
            <person name="William W."/>
        </authorList>
    </citation>
    <scope>NUCLEOTIDE SEQUENCE</scope>
    <source>
        <strain evidence="1">TRIP AH-1</strain>
    </source>
</reference>
<accession>A0A445MX62</accession>
<gene>
    <name evidence="1" type="ORF">PITCH_A2030143</name>
</gene>
<organism evidence="1">
    <name type="scientific">uncultured Desulfobacterium sp</name>
    <dbReference type="NCBI Taxonomy" id="201089"/>
    <lineage>
        <taxon>Bacteria</taxon>
        <taxon>Pseudomonadati</taxon>
        <taxon>Thermodesulfobacteriota</taxon>
        <taxon>Desulfobacteria</taxon>
        <taxon>Desulfobacterales</taxon>
        <taxon>Desulfobacteriaceae</taxon>
        <taxon>Desulfobacterium</taxon>
        <taxon>environmental samples</taxon>
    </lineage>
</organism>
<name>A0A445MX62_9BACT</name>
<dbReference type="EMBL" id="OJIN01000117">
    <property type="protein sequence ID" value="SPD73999.1"/>
    <property type="molecule type" value="Genomic_DNA"/>
</dbReference>
<proteinExistence type="predicted"/>
<protein>
    <submittedName>
        <fullName evidence="1">Uncharacterized protein</fullName>
    </submittedName>
</protein>